<dbReference type="EMBL" id="JARXRM010000036">
    <property type="protein sequence ID" value="MDH5823810.1"/>
    <property type="molecule type" value="Genomic_DNA"/>
</dbReference>
<evidence type="ECO:0000313" key="2">
    <source>
        <dbReference type="EMBL" id="MDH5823810.1"/>
    </source>
</evidence>
<evidence type="ECO:0000259" key="1">
    <source>
        <dbReference type="Pfam" id="PF09995"/>
    </source>
</evidence>
<feature type="domain" description="ER-bound oxygenase mpaB/mpaB'/Rubber oxygenase catalytic" evidence="1">
    <location>
        <begin position="29"/>
        <end position="115"/>
    </location>
</feature>
<dbReference type="Pfam" id="PF09995">
    <property type="entry name" value="MPAB_Lcp_cat"/>
    <property type="match status" value="1"/>
</dbReference>
<organism evidence="2 3">
    <name type="scientific">Luteimonas endophytica</name>
    <dbReference type="NCBI Taxonomy" id="3042023"/>
    <lineage>
        <taxon>Bacteria</taxon>
        <taxon>Pseudomonadati</taxon>
        <taxon>Pseudomonadota</taxon>
        <taxon>Gammaproteobacteria</taxon>
        <taxon>Lysobacterales</taxon>
        <taxon>Lysobacteraceae</taxon>
        <taxon>Luteimonas</taxon>
    </lineage>
</organism>
<proteinExistence type="predicted"/>
<protein>
    <submittedName>
        <fullName evidence="2">Oxygenase MpaB family protein</fullName>
    </submittedName>
</protein>
<reference evidence="2 3" key="1">
    <citation type="submission" date="2023-04" db="EMBL/GenBank/DDBJ databases">
        <title>Luteimonas endophyticus RD2P54.</title>
        <authorList>
            <person name="Sun J.-Q."/>
        </authorList>
    </citation>
    <scope>NUCLEOTIDE SEQUENCE [LARGE SCALE GENOMIC DNA]</scope>
    <source>
        <strain evidence="2 3">RD2P54</strain>
    </source>
</reference>
<keyword evidence="3" id="KW-1185">Reference proteome</keyword>
<dbReference type="PANTHER" id="PTHR36151:SF3">
    <property type="entry name" value="ER-BOUND OXYGENASE MPAB_MPAB'_RUBBER OXYGENASE CATALYTIC DOMAIN-CONTAINING PROTEIN"/>
    <property type="match status" value="1"/>
</dbReference>
<accession>A0ABT6JAF7</accession>
<name>A0ABT6JAF7_9GAMM</name>
<dbReference type="InterPro" id="IPR018713">
    <property type="entry name" value="MPAB/Lcp_cat_dom"/>
</dbReference>
<sequence length="159" mass="16851">MPPPHHPFTAVAASRIRGWVLSAFPRGQSGRDVPGSHAGVEDYFARMRPQLACDARSREVLAVLERIHLPVPAAGLSRELFLGAGAALLPGWARHMLGRSPARRLRDALAARTLAGLAPLFRAALDDGVAPRACARVGVDPAILHAMPGAARAPAADRR</sequence>
<dbReference type="RefSeq" id="WP_280575080.1">
    <property type="nucleotide sequence ID" value="NZ_JARXRM010000036.1"/>
</dbReference>
<dbReference type="PANTHER" id="PTHR36151">
    <property type="entry name" value="BLR2777 PROTEIN"/>
    <property type="match status" value="1"/>
</dbReference>
<evidence type="ECO:0000313" key="3">
    <source>
        <dbReference type="Proteomes" id="UP001156940"/>
    </source>
</evidence>
<dbReference type="Proteomes" id="UP001156940">
    <property type="component" value="Unassembled WGS sequence"/>
</dbReference>
<gene>
    <name evidence="2" type="ORF">QFW77_12560</name>
</gene>
<comment type="caution">
    <text evidence="2">The sequence shown here is derived from an EMBL/GenBank/DDBJ whole genome shotgun (WGS) entry which is preliminary data.</text>
</comment>